<comment type="caution">
    <text evidence="2">The sequence shown here is derived from an EMBL/GenBank/DDBJ whole genome shotgun (WGS) entry which is preliminary data.</text>
</comment>
<name>T1A1H5_9ZZZZ</name>
<evidence type="ECO:0000256" key="1">
    <source>
        <dbReference type="SAM" id="Phobius"/>
    </source>
</evidence>
<gene>
    <name evidence="2" type="ORF">B1A_18175</name>
</gene>
<keyword evidence="1" id="KW-0472">Membrane</keyword>
<proteinExistence type="predicted"/>
<evidence type="ECO:0000313" key="2">
    <source>
        <dbReference type="EMBL" id="EQD35670.1"/>
    </source>
</evidence>
<accession>T1A1H5</accession>
<sequence>MGDNNLASQFVKYNAKYHSYEAADQTIFNYPPVNISNVVGIAFGQIPWLGLIKLNILGLEHQWPTSSDVAKNSYLYLGLTIMLMITVIILPYDKIFKRIRGSKR</sequence>
<keyword evidence="1" id="KW-1133">Transmembrane helix</keyword>
<dbReference type="AlphaFoldDB" id="T1A1H5"/>
<keyword evidence="1" id="KW-0812">Transmembrane</keyword>
<protein>
    <submittedName>
        <fullName evidence="2">Signal sequence peptidase</fullName>
    </submittedName>
</protein>
<organism evidence="2">
    <name type="scientific">mine drainage metagenome</name>
    <dbReference type="NCBI Taxonomy" id="410659"/>
    <lineage>
        <taxon>unclassified sequences</taxon>
        <taxon>metagenomes</taxon>
        <taxon>ecological metagenomes</taxon>
    </lineage>
</organism>
<reference evidence="2" key="2">
    <citation type="journal article" date="2014" name="ISME J.">
        <title>Microbial stratification in low pH oxic and suboxic macroscopic growths along an acid mine drainage.</title>
        <authorList>
            <person name="Mendez-Garcia C."/>
            <person name="Mesa V."/>
            <person name="Sprenger R.R."/>
            <person name="Richter M."/>
            <person name="Diez M.S."/>
            <person name="Solano J."/>
            <person name="Bargiela R."/>
            <person name="Golyshina O.V."/>
            <person name="Manteca A."/>
            <person name="Ramos J.L."/>
            <person name="Gallego J.R."/>
            <person name="Llorente I."/>
            <person name="Martins Dos Santos V.A."/>
            <person name="Jensen O.N."/>
            <person name="Pelaez A.I."/>
            <person name="Sanchez J."/>
            <person name="Ferrer M."/>
        </authorList>
    </citation>
    <scope>NUCLEOTIDE SEQUENCE</scope>
</reference>
<feature type="transmembrane region" description="Helical" evidence="1">
    <location>
        <begin position="73"/>
        <end position="92"/>
    </location>
</feature>
<dbReference type="EMBL" id="AUZX01013395">
    <property type="protein sequence ID" value="EQD35670.1"/>
    <property type="molecule type" value="Genomic_DNA"/>
</dbReference>
<reference evidence="2" key="1">
    <citation type="submission" date="2013-08" db="EMBL/GenBank/DDBJ databases">
        <authorList>
            <person name="Mendez C."/>
            <person name="Richter M."/>
            <person name="Ferrer M."/>
            <person name="Sanchez J."/>
        </authorList>
    </citation>
    <scope>NUCLEOTIDE SEQUENCE</scope>
</reference>